<dbReference type="EMBL" id="OX395127">
    <property type="protein sequence ID" value="CAI5766869.1"/>
    <property type="molecule type" value="Genomic_DNA"/>
</dbReference>
<gene>
    <name evidence="1" type="ORF">PODLI_1B012972</name>
</gene>
<protein>
    <submittedName>
        <fullName evidence="1">Uncharacterized protein</fullName>
    </submittedName>
</protein>
<proteinExistence type="predicted"/>
<organism evidence="1 2">
    <name type="scientific">Podarcis lilfordi</name>
    <name type="common">Lilford's wall lizard</name>
    <dbReference type="NCBI Taxonomy" id="74358"/>
    <lineage>
        <taxon>Eukaryota</taxon>
        <taxon>Metazoa</taxon>
        <taxon>Chordata</taxon>
        <taxon>Craniata</taxon>
        <taxon>Vertebrata</taxon>
        <taxon>Euteleostomi</taxon>
        <taxon>Lepidosauria</taxon>
        <taxon>Squamata</taxon>
        <taxon>Bifurcata</taxon>
        <taxon>Unidentata</taxon>
        <taxon>Episquamata</taxon>
        <taxon>Laterata</taxon>
        <taxon>Lacertibaenia</taxon>
        <taxon>Lacertidae</taxon>
        <taxon>Podarcis</taxon>
    </lineage>
</organism>
<evidence type="ECO:0000313" key="1">
    <source>
        <dbReference type="EMBL" id="CAI5766869.1"/>
    </source>
</evidence>
<accession>A0AA35NX03</accession>
<dbReference type="AlphaFoldDB" id="A0AA35NX03"/>
<evidence type="ECO:0000313" key="2">
    <source>
        <dbReference type="Proteomes" id="UP001178461"/>
    </source>
</evidence>
<keyword evidence="2" id="KW-1185">Reference proteome</keyword>
<sequence length="93" mass="10515">MQAAFSMQDDDLGIRDNSCPEHCHEATSVQQKEVVFLALTLMFLEIQRQANGETKLKSRGEILQLTAVSCLFFAHFSLQILTRKVCISIPLLF</sequence>
<name>A0AA35NX03_9SAUR</name>
<dbReference type="Proteomes" id="UP001178461">
    <property type="component" value="Chromosome 2"/>
</dbReference>
<reference evidence="1" key="1">
    <citation type="submission" date="2022-12" db="EMBL/GenBank/DDBJ databases">
        <authorList>
            <person name="Alioto T."/>
            <person name="Alioto T."/>
            <person name="Gomez Garrido J."/>
        </authorList>
    </citation>
    <scope>NUCLEOTIDE SEQUENCE</scope>
</reference>